<dbReference type="GO" id="GO:1900376">
    <property type="term" value="P:regulation of secondary metabolite biosynthetic process"/>
    <property type="evidence" value="ECO:0007669"/>
    <property type="project" value="TreeGrafter"/>
</dbReference>
<feature type="binding site" evidence="11">
    <location>
        <position position="101"/>
    </location>
    <ligand>
        <name>Zn(2+)</name>
        <dbReference type="ChEBI" id="CHEBI:29105"/>
    </ligand>
</feature>
<evidence type="ECO:0000256" key="5">
    <source>
        <dbReference type="ARBA" id="ARBA00022723"/>
    </source>
</evidence>
<dbReference type="InterPro" id="IPR043135">
    <property type="entry name" value="Fur_C"/>
</dbReference>
<dbReference type="InterPro" id="IPR036390">
    <property type="entry name" value="WH_DNA-bd_sf"/>
</dbReference>
<keyword evidence="13" id="KW-1185">Reference proteome</keyword>
<feature type="binding site" evidence="11">
    <location>
        <position position="144"/>
    </location>
    <ligand>
        <name>Zn(2+)</name>
        <dbReference type="ChEBI" id="CHEBI:29105"/>
    </ligand>
</feature>
<evidence type="ECO:0000256" key="11">
    <source>
        <dbReference type="PIRSR" id="PIRSR602481-1"/>
    </source>
</evidence>
<dbReference type="STRING" id="446469.Sked_22450"/>
<dbReference type="SUPFAM" id="SSF46785">
    <property type="entry name" value="Winged helix' DNA-binding domain"/>
    <property type="match status" value="1"/>
</dbReference>
<keyword evidence="8" id="KW-0805">Transcription regulation</keyword>
<evidence type="ECO:0000256" key="3">
    <source>
        <dbReference type="ARBA" id="ARBA00022490"/>
    </source>
</evidence>
<keyword evidence="6 11" id="KW-0862">Zinc</keyword>
<name>D1BII3_SANKS</name>
<dbReference type="AlphaFoldDB" id="D1BII3"/>
<comment type="cofactor">
    <cofactor evidence="11">
        <name>Zn(2+)</name>
        <dbReference type="ChEBI" id="CHEBI:29105"/>
    </cofactor>
    <text evidence="11">Binds 1 zinc ion per subunit.</text>
</comment>
<comment type="similarity">
    <text evidence="2">Belongs to the Fur family.</text>
</comment>
<keyword evidence="4" id="KW-0678">Repressor</keyword>
<dbReference type="EMBL" id="CP001819">
    <property type="protein sequence ID" value="ACZ22160.1"/>
    <property type="molecule type" value="Genomic_DNA"/>
</dbReference>
<keyword evidence="5 11" id="KW-0479">Metal-binding</keyword>
<feature type="binding site" evidence="11">
    <location>
        <position position="104"/>
    </location>
    <ligand>
        <name>Zn(2+)</name>
        <dbReference type="ChEBI" id="CHEBI:29105"/>
    </ligand>
</feature>
<gene>
    <name evidence="12" type="ordered locus">Sked_22450</name>
</gene>
<dbReference type="HOGENOM" id="CLU_096072_4_0_11"/>
<keyword evidence="10" id="KW-0804">Transcription</keyword>
<dbReference type="eggNOG" id="COG0735">
    <property type="taxonomic scope" value="Bacteria"/>
</dbReference>
<evidence type="ECO:0000256" key="4">
    <source>
        <dbReference type="ARBA" id="ARBA00022491"/>
    </source>
</evidence>
<evidence type="ECO:0000256" key="2">
    <source>
        <dbReference type="ARBA" id="ARBA00007957"/>
    </source>
</evidence>
<dbReference type="GO" id="GO:0045892">
    <property type="term" value="P:negative regulation of DNA-templated transcription"/>
    <property type="evidence" value="ECO:0007669"/>
    <property type="project" value="TreeGrafter"/>
</dbReference>
<keyword evidence="7" id="KW-0408">Iron</keyword>
<reference evidence="12 13" key="1">
    <citation type="journal article" date="2009" name="Stand. Genomic Sci.">
        <title>Complete genome sequence of Sanguibacter keddieii type strain (ST-74).</title>
        <authorList>
            <person name="Ivanova N."/>
            <person name="Sikorski J."/>
            <person name="Sims D."/>
            <person name="Brettin T."/>
            <person name="Detter J.C."/>
            <person name="Han C."/>
            <person name="Lapidus A."/>
            <person name="Copeland A."/>
            <person name="Glavina Del Rio T."/>
            <person name="Nolan M."/>
            <person name="Chen F."/>
            <person name="Lucas S."/>
            <person name="Tice H."/>
            <person name="Cheng J.F."/>
            <person name="Bruce D."/>
            <person name="Goodwin L."/>
            <person name="Pitluck S."/>
            <person name="Pati A."/>
            <person name="Mavromatis K."/>
            <person name="Chen A."/>
            <person name="Palaniappan K."/>
            <person name="D'haeseleer P."/>
            <person name="Chain P."/>
            <person name="Bristow J."/>
            <person name="Eisen J.A."/>
            <person name="Markowitz V."/>
            <person name="Hugenholtz P."/>
            <person name="Goker M."/>
            <person name="Pukall R."/>
            <person name="Klenk H.P."/>
            <person name="Kyrpides N.C."/>
        </authorList>
    </citation>
    <scope>NUCLEOTIDE SEQUENCE [LARGE SCALE GENOMIC DNA]</scope>
    <source>
        <strain evidence="13">ATCC 51767 / DSM 10542 / NCFB 3025 / ST-74</strain>
    </source>
</reference>
<dbReference type="KEGG" id="ske:Sked_22450"/>
<dbReference type="OrthoDB" id="5242893at2"/>
<evidence type="ECO:0000256" key="8">
    <source>
        <dbReference type="ARBA" id="ARBA00023015"/>
    </source>
</evidence>
<dbReference type="Gene3D" id="1.10.10.10">
    <property type="entry name" value="Winged helix-like DNA-binding domain superfamily/Winged helix DNA-binding domain"/>
    <property type="match status" value="1"/>
</dbReference>
<protein>
    <submittedName>
        <fullName evidence="12">Fe2+/Zn2+ uptake regulation protein</fullName>
    </submittedName>
</protein>
<dbReference type="GO" id="GO:0005737">
    <property type="term" value="C:cytoplasm"/>
    <property type="evidence" value="ECO:0007669"/>
    <property type="project" value="UniProtKB-SubCell"/>
</dbReference>
<organism evidence="12 13">
    <name type="scientific">Sanguibacter keddieii (strain ATCC 51767 / DSM 10542 / NCFB 3025 / ST-74)</name>
    <dbReference type="NCBI Taxonomy" id="446469"/>
    <lineage>
        <taxon>Bacteria</taxon>
        <taxon>Bacillati</taxon>
        <taxon>Actinomycetota</taxon>
        <taxon>Actinomycetes</taxon>
        <taxon>Micrococcales</taxon>
        <taxon>Sanguibacteraceae</taxon>
        <taxon>Sanguibacter</taxon>
    </lineage>
</organism>
<dbReference type="Gene3D" id="3.30.1490.190">
    <property type="match status" value="1"/>
</dbReference>
<evidence type="ECO:0000256" key="7">
    <source>
        <dbReference type="ARBA" id="ARBA00023004"/>
    </source>
</evidence>
<proteinExistence type="inferred from homology"/>
<keyword evidence="3" id="KW-0963">Cytoplasm</keyword>
<dbReference type="GO" id="GO:0000976">
    <property type="term" value="F:transcription cis-regulatory region binding"/>
    <property type="evidence" value="ECO:0007669"/>
    <property type="project" value="TreeGrafter"/>
</dbReference>
<evidence type="ECO:0000256" key="1">
    <source>
        <dbReference type="ARBA" id="ARBA00004496"/>
    </source>
</evidence>
<evidence type="ECO:0000256" key="9">
    <source>
        <dbReference type="ARBA" id="ARBA00023125"/>
    </source>
</evidence>
<dbReference type="Proteomes" id="UP000000322">
    <property type="component" value="Chromosome"/>
</dbReference>
<dbReference type="InterPro" id="IPR036388">
    <property type="entry name" value="WH-like_DNA-bd_sf"/>
</dbReference>
<evidence type="ECO:0000313" key="12">
    <source>
        <dbReference type="EMBL" id="ACZ22160.1"/>
    </source>
</evidence>
<dbReference type="InterPro" id="IPR002481">
    <property type="entry name" value="FUR"/>
</dbReference>
<evidence type="ECO:0000256" key="10">
    <source>
        <dbReference type="ARBA" id="ARBA00023163"/>
    </source>
</evidence>
<evidence type="ECO:0000313" key="13">
    <source>
        <dbReference type="Proteomes" id="UP000000322"/>
    </source>
</evidence>
<keyword evidence="9" id="KW-0238">DNA-binding</keyword>
<dbReference type="PANTHER" id="PTHR33202">
    <property type="entry name" value="ZINC UPTAKE REGULATION PROTEIN"/>
    <property type="match status" value="1"/>
</dbReference>
<dbReference type="GO" id="GO:0008270">
    <property type="term" value="F:zinc ion binding"/>
    <property type="evidence" value="ECO:0007669"/>
    <property type="project" value="TreeGrafter"/>
</dbReference>
<comment type="subcellular location">
    <subcellularLocation>
        <location evidence="1">Cytoplasm</location>
    </subcellularLocation>
</comment>
<dbReference type="RefSeq" id="WP_012867229.1">
    <property type="nucleotide sequence ID" value="NC_013521.1"/>
</dbReference>
<feature type="binding site" evidence="11">
    <location>
        <position position="141"/>
    </location>
    <ligand>
        <name>Zn(2+)</name>
        <dbReference type="ChEBI" id="CHEBI:29105"/>
    </ligand>
</feature>
<dbReference type="PANTHER" id="PTHR33202:SF18">
    <property type="entry name" value="TRANSCRIPTIONAL REGULATOR FURA"/>
    <property type="match status" value="1"/>
</dbReference>
<sequence>MTTPELTSERPAADDQLLRSHGLRVTATRLAVLDAVARWPHSTTDTILAHVRASLGTASTQAVYDVLAVLTTAEILHRIEPAGHPARYERRVGDNHHHVVCRSCGTVADVDCSVGHAPCLVPSTDHGFVIDEAEVVFWGTCADCQAMTTGPRPGAVPTT</sequence>
<dbReference type="Pfam" id="PF01475">
    <property type="entry name" value="FUR"/>
    <property type="match status" value="1"/>
</dbReference>
<dbReference type="GO" id="GO:0003700">
    <property type="term" value="F:DNA-binding transcription factor activity"/>
    <property type="evidence" value="ECO:0007669"/>
    <property type="project" value="InterPro"/>
</dbReference>
<accession>D1BII3</accession>
<dbReference type="CDD" id="cd07153">
    <property type="entry name" value="Fur_like"/>
    <property type="match status" value="1"/>
</dbReference>
<evidence type="ECO:0000256" key="6">
    <source>
        <dbReference type="ARBA" id="ARBA00022833"/>
    </source>
</evidence>